<dbReference type="RefSeq" id="WP_243318804.1">
    <property type="nucleotide sequence ID" value="NZ_JALGCL010000001.1"/>
</dbReference>
<dbReference type="NCBIfam" id="NF033807">
    <property type="entry name" value="CopL_fam"/>
    <property type="match status" value="1"/>
</dbReference>
<feature type="region of interest" description="Disordered" evidence="1">
    <location>
        <begin position="58"/>
        <end position="82"/>
    </location>
</feature>
<name>A0ABT0A1B4_9GAMM</name>
<reference evidence="3 4" key="1">
    <citation type="submission" date="2022-03" db="EMBL/GenBank/DDBJ databases">
        <title>Luteimonas soily sp. nov., a novel bacterium isolated from the soil.</title>
        <authorList>
            <person name="Zhang X."/>
        </authorList>
    </citation>
    <scope>NUCLEOTIDE SEQUENCE [LARGE SCALE GENOMIC DNA]</scope>
    <source>
        <strain evidence="3 4">50</strain>
    </source>
</reference>
<feature type="chain" id="PRO_5046112936" evidence="2">
    <location>
        <begin position="23"/>
        <end position="139"/>
    </location>
</feature>
<dbReference type="Proteomes" id="UP001165423">
    <property type="component" value="Unassembled WGS sequence"/>
</dbReference>
<keyword evidence="2" id="KW-0732">Signal</keyword>
<feature type="signal peptide" evidence="2">
    <location>
        <begin position="1"/>
        <end position="22"/>
    </location>
</feature>
<evidence type="ECO:0000256" key="1">
    <source>
        <dbReference type="SAM" id="MobiDB-lite"/>
    </source>
</evidence>
<keyword evidence="4" id="KW-1185">Reference proteome</keyword>
<evidence type="ECO:0000313" key="4">
    <source>
        <dbReference type="Proteomes" id="UP001165423"/>
    </source>
</evidence>
<dbReference type="InterPro" id="IPR048034">
    <property type="entry name" value="CopL-like"/>
</dbReference>
<protein>
    <submittedName>
        <fullName evidence="3">CopL family metal-binding regulatory protein</fullName>
    </submittedName>
</protein>
<comment type="caution">
    <text evidence="3">The sequence shown here is derived from an EMBL/GenBank/DDBJ whole genome shotgun (WGS) entry which is preliminary data.</text>
</comment>
<feature type="compositionally biased region" description="Low complexity" evidence="1">
    <location>
        <begin position="62"/>
        <end position="82"/>
    </location>
</feature>
<proteinExistence type="predicted"/>
<organism evidence="3 4">
    <name type="scientific">Cognatiluteimonas sedimenti</name>
    <dbReference type="NCBI Taxonomy" id="2927791"/>
    <lineage>
        <taxon>Bacteria</taxon>
        <taxon>Pseudomonadati</taxon>
        <taxon>Pseudomonadota</taxon>
        <taxon>Gammaproteobacteria</taxon>
        <taxon>Lysobacterales</taxon>
        <taxon>Lysobacteraceae</taxon>
        <taxon>Cognatiluteimonas</taxon>
    </lineage>
</organism>
<sequence>MSPWPFLSRVLLSLALVVNAVAPVAASTSVPMARVQPATVAAHGDGAAARMPCHQQRHATVASAAAPSAAMPAPDDTTQPAPDSCAPGPCACACVHPGQAALPALAMTLERVRPRLASGALPLAHGAPALRHPIRPPIA</sequence>
<accession>A0ABT0A1B4</accession>
<gene>
    <name evidence="3" type="ORF">MQC88_02185</name>
</gene>
<dbReference type="EMBL" id="JALGCL010000001">
    <property type="protein sequence ID" value="MCJ0824776.1"/>
    <property type="molecule type" value="Genomic_DNA"/>
</dbReference>
<evidence type="ECO:0000256" key="2">
    <source>
        <dbReference type="SAM" id="SignalP"/>
    </source>
</evidence>
<evidence type="ECO:0000313" key="3">
    <source>
        <dbReference type="EMBL" id="MCJ0824776.1"/>
    </source>
</evidence>